<evidence type="ECO:0000313" key="14">
    <source>
        <dbReference type="EMBL" id="MBB4023959.1"/>
    </source>
</evidence>
<evidence type="ECO:0000256" key="2">
    <source>
        <dbReference type="ARBA" id="ARBA00022448"/>
    </source>
</evidence>
<keyword evidence="5" id="KW-0732">Signal</keyword>
<dbReference type="PANTHER" id="PTHR30069:SF53">
    <property type="entry name" value="COLICIN I RECEPTOR-RELATED"/>
    <property type="match status" value="1"/>
</dbReference>
<evidence type="ECO:0000256" key="5">
    <source>
        <dbReference type="ARBA" id="ARBA00022729"/>
    </source>
</evidence>
<evidence type="ECO:0000256" key="7">
    <source>
        <dbReference type="ARBA" id="ARBA00023077"/>
    </source>
</evidence>
<evidence type="ECO:0000313" key="15">
    <source>
        <dbReference type="Proteomes" id="UP000585681"/>
    </source>
</evidence>
<keyword evidence="4 10" id="KW-0812">Transmembrane</keyword>
<dbReference type="Gene3D" id="2.40.170.20">
    <property type="entry name" value="TonB-dependent receptor, beta-barrel domain"/>
    <property type="match status" value="1"/>
</dbReference>
<keyword evidence="14" id="KW-0675">Receptor</keyword>
<keyword evidence="7 11" id="KW-0798">TonB box</keyword>
<keyword evidence="6" id="KW-0406">Ion transport</keyword>
<keyword evidence="8 10" id="KW-0472">Membrane</keyword>
<dbReference type="GO" id="GO:0044718">
    <property type="term" value="P:siderophore transmembrane transport"/>
    <property type="evidence" value="ECO:0007669"/>
    <property type="project" value="TreeGrafter"/>
</dbReference>
<dbReference type="InterPro" id="IPR037066">
    <property type="entry name" value="Plug_dom_sf"/>
</dbReference>
<keyword evidence="3 10" id="KW-1134">Transmembrane beta strand</keyword>
<name>A0A840CLB9_9RHOB</name>
<dbReference type="GO" id="GO:0015344">
    <property type="term" value="F:siderophore uptake transmembrane transporter activity"/>
    <property type="evidence" value="ECO:0007669"/>
    <property type="project" value="TreeGrafter"/>
</dbReference>
<organism evidence="14 15">
    <name type="scientific">Actibacterium naphthalenivorans</name>
    <dbReference type="NCBI Taxonomy" id="1614693"/>
    <lineage>
        <taxon>Bacteria</taxon>
        <taxon>Pseudomonadati</taxon>
        <taxon>Pseudomonadota</taxon>
        <taxon>Alphaproteobacteria</taxon>
        <taxon>Rhodobacterales</taxon>
        <taxon>Roseobacteraceae</taxon>
        <taxon>Actibacterium</taxon>
    </lineage>
</organism>
<keyword evidence="2 10" id="KW-0813">Transport</keyword>
<dbReference type="InterPro" id="IPR012910">
    <property type="entry name" value="Plug_dom"/>
</dbReference>
<gene>
    <name evidence="14" type="ORF">GGR17_003799</name>
</gene>
<dbReference type="Pfam" id="PF07715">
    <property type="entry name" value="Plug"/>
    <property type="match status" value="1"/>
</dbReference>
<proteinExistence type="inferred from homology"/>
<keyword evidence="15" id="KW-1185">Reference proteome</keyword>
<dbReference type="InterPro" id="IPR036942">
    <property type="entry name" value="Beta-barrel_TonB_sf"/>
</dbReference>
<evidence type="ECO:0000256" key="3">
    <source>
        <dbReference type="ARBA" id="ARBA00022452"/>
    </source>
</evidence>
<evidence type="ECO:0000259" key="13">
    <source>
        <dbReference type="Pfam" id="PF07715"/>
    </source>
</evidence>
<sequence>MFLTLTALTAPSLAFAQGADEEVFVLDDIVVTAGGFEQALKDAPASVSIITSEELKKGSFTNLADALREVQGVVTTGTADGQDIYIRGLPGQYTLILVDGKRQNTRESRTNGSSGYEQSFIPPLSAIERIEVVRGPMSSLYGSDAMGGVINIITKPVADTWSGSVTAETTLQGEDGFENSQQLSFYASGPIVNNRLGLQLWGRKYDQDASSISGGPSGSDDFDLTGRLTWRIDDNNELLLEAGRTQITAEDYGDLSYTDHDRDHWSLTHKGQYGGTETELSFSQEIGERTMYDRSATDDPFVENLRSPKVRNSVFDAKASTPLDWNGAHQMTFGAQVMQTTIHDQNPGAQANIPEENRYDEKFSLDQWALYAEDEWHLRDDFALTLGLRYSDHEAYGGQVTPRLYAVWDASPSLTVKGGVSTGFRAPDIRSIAPGYAYTTGGRGCASNSPPSCGVILGNPDLDPEETTNFEIGAIYEADTFSLSATAFHTRFKNKLQQINTGDPWLDGPTYTGSDGSQYNYLIYQNFNVDRAEITGLELAGNWDIAPSLSTRASYTYTDSEQKTGDYMGFPLARTPEHMASLRFDWITPVNGLDTWFSTNYHGSEIASGLRVGPQGETVTINGQTGQKYKPYTTVDLGASYQLNETATLNAAVYNVFNKEVREDEFQTVAEGRRLWVGLTAEF</sequence>
<evidence type="ECO:0000256" key="6">
    <source>
        <dbReference type="ARBA" id="ARBA00023065"/>
    </source>
</evidence>
<evidence type="ECO:0000259" key="12">
    <source>
        <dbReference type="Pfam" id="PF00593"/>
    </source>
</evidence>
<dbReference type="Gene3D" id="2.170.130.10">
    <property type="entry name" value="TonB-dependent receptor, plug domain"/>
    <property type="match status" value="1"/>
</dbReference>
<dbReference type="SUPFAM" id="SSF56935">
    <property type="entry name" value="Porins"/>
    <property type="match status" value="1"/>
</dbReference>
<evidence type="ECO:0000256" key="8">
    <source>
        <dbReference type="ARBA" id="ARBA00023136"/>
    </source>
</evidence>
<evidence type="ECO:0000256" key="4">
    <source>
        <dbReference type="ARBA" id="ARBA00022692"/>
    </source>
</evidence>
<dbReference type="InterPro" id="IPR000531">
    <property type="entry name" value="Beta-barrel_TonB"/>
</dbReference>
<evidence type="ECO:0000256" key="10">
    <source>
        <dbReference type="PROSITE-ProRule" id="PRU01360"/>
    </source>
</evidence>
<accession>A0A840CLB9</accession>
<comment type="similarity">
    <text evidence="10 11">Belongs to the TonB-dependent receptor family.</text>
</comment>
<evidence type="ECO:0000256" key="1">
    <source>
        <dbReference type="ARBA" id="ARBA00004571"/>
    </source>
</evidence>
<protein>
    <submittedName>
        <fullName evidence="14">Outer membrane receptor for ferrienterochelin and colicins</fullName>
    </submittedName>
</protein>
<dbReference type="PROSITE" id="PS52016">
    <property type="entry name" value="TONB_DEPENDENT_REC_3"/>
    <property type="match status" value="1"/>
</dbReference>
<reference evidence="14" key="1">
    <citation type="submission" date="2020-08" db="EMBL/GenBank/DDBJ databases">
        <title>Genomic Encyclopedia of Type Strains, Phase IV (KMG-IV): sequencing the most valuable type-strain genomes for metagenomic binning, comparative biology and taxonomic classification.</title>
        <authorList>
            <person name="Goeker M."/>
        </authorList>
    </citation>
    <scope>NUCLEOTIDE SEQUENCE [LARGE SCALE GENOMIC DNA]</scope>
    <source>
        <strain evidence="14">DSM 105040</strain>
    </source>
</reference>
<keyword evidence="9 10" id="KW-0998">Cell outer membrane</keyword>
<feature type="domain" description="TonB-dependent receptor-like beta-barrel" evidence="12">
    <location>
        <begin position="207"/>
        <end position="656"/>
    </location>
</feature>
<feature type="domain" description="TonB-dependent receptor plug" evidence="13">
    <location>
        <begin position="40"/>
        <end position="149"/>
    </location>
</feature>
<comment type="subcellular location">
    <subcellularLocation>
        <location evidence="1 10">Cell outer membrane</location>
        <topology evidence="1 10">Multi-pass membrane protein</topology>
    </subcellularLocation>
</comment>
<dbReference type="CDD" id="cd01347">
    <property type="entry name" value="ligand_gated_channel"/>
    <property type="match status" value="1"/>
</dbReference>
<evidence type="ECO:0000256" key="11">
    <source>
        <dbReference type="RuleBase" id="RU003357"/>
    </source>
</evidence>
<dbReference type="AlphaFoldDB" id="A0A840CLB9"/>
<evidence type="ECO:0000256" key="9">
    <source>
        <dbReference type="ARBA" id="ARBA00023237"/>
    </source>
</evidence>
<dbReference type="InterPro" id="IPR039426">
    <property type="entry name" value="TonB-dep_rcpt-like"/>
</dbReference>
<dbReference type="PANTHER" id="PTHR30069">
    <property type="entry name" value="TONB-DEPENDENT OUTER MEMBRANE RECEPTOR"/>
    <property type="match status" value="1"/>
</dbReference>
<dbReference type="Proteomes" id="UP000585681">
    <property type="component" value="Unassembled WGS sequence"/>
</dbReference>
<dbReference type="RefSeq" id="WP_235974544.1">
    <property type="nucleotide sequence ID" value="NZ_JACIEQ010000015.1"/>
</dbReference>
<dbReference type="EMBL" id="JACIEQ010000015">
    <property type="protein sequence ID" value="MBB4023959.1"/>
    <property type="molecule type" value="Genomic_DNA"/>
</dbReference>
<dbReference type="Pfam" id="PF00593">
    <property type="entry name" value="TonB_dep_Rec_b-barrel"/>
    <property type="match status" value="1"/>
</dbReference>
<comment type="caution">
    <text evidence="14">The sequence shown here is derived from an EMBL/GenBank/DDBJ whole genome shotgun (WGS) entry which is preliminary data.</text>
</comment>
<dbReference type="GO" id="GO:0009279">
    <property type="term" value="C:cell outer membrane"/>
    <property type="evidence" value="ECO:0007669"/>
    <property type="project" value="UniProtKB-SubCell"/>
</dbReference>